<keyword evidence="1" id="KW-0677">Repeat</keyword>
<feature type="region of interest" description="Disordered" evidence="2">
    <location>
        <begin position="1"/>
        <end position="242"/>
    </location>
</feature>
<dbReference type="PANTHER" id="PTHR23048">
    <property type="entry name" value="MYOSIN LIGHT CHAIN 1, 3"/>
    <property type="match status" value="1"/>
</dbReference>
<dbReference type="InterPro" id="IPR050230">
    <property type="entry name" value="CALM/Myosin/TropC-like"/>
</dbReference>
<organism evidence="3 4">
    <name type="scientific">Myxozyma melibiosi</name>
    <dbReference type="NCBI Taxonomy" id="54550"/>
    <lineage>
        <taxon>Eukaryota</taxon>
        <taxon>Fungi</taxon>
        <taxon>Dikarya</taxon>
        <taxon>Ascomycota</taxon>
        <taxon>Saccharomycotina</taxon>
        <taxon>Lipomycetes</taxon>
        <taxon>Lipomycetales</taxon>
        <taxon>Lipomycetaceae</taxon>
        <taxon>Myxozyma</taxon>
    </lineage>
</organism>
<dbReference type="PANTHER" id="PTHR23048:SF0">
    <property type="entry name" value="CALMODULIN LIKE 3"/>
    <property type="match status" value="1"/>
</dbReference>
<dbReference type="InterPro" id="IPR011992">
    <property type="entry name" value="EF-hand-dom_pair"/>
</dbReference>
<feature type="compositionally biased region" description="Low complexity" evidence="2">
    <location>
        <begin position="190"/>
        <end position="199"/>
    </location>
</feature>
<feature type="compositionally biased region" description="Pro residues" evidence="2">
    <location>
        <begin position="200"/>
        <end position="219"/>
    </location>
</feature>
<evidence type="ECO:0000313" key="4">
    <source>
        <dbReference type="Proteomes" id="UP001498771"/>
    </source>
</evidence>
<evidence type="ECO:0008006" key="5">
    <source>
        <dbReference type="Google" id="ProtNLM"/>
    </source>
</evidence>
<accession>A0ABR1F0W3</accession>
<dbReference type="GeneID" id="90038981"/>
<feature type="compositionally biased region" description="Polar residues" evidence="2">
    <location>
        <begin position="170"/>
        <end position="189"/>
    </location>
</feature>
<sequence length="414" mass="45219">MLGADCFGCKASSQSPGTRRSTRNASRASDTPDLSMSDADDFENAKENLSGSNSGDGGELDGYEILFEDDEEVEQYSEIDSEDEFHPDSSDDEDQRPRKVAKKEEVRVEVPPESAPEEQPPEPEPQRTPAPILTSEPLAEELPVLKSDTESKLTPRTEEHFTSADDEPQPVNSLSYIESELQTAENSARSSAEPIAVAPAPAPASAPAPTPASPPPPTAEAPRRSTRRPKKQKTSAASLGISEADLQDIEEVYEIAADPESEVFHADNIEDAVAALGFSVSPQELQEIIATADPSSSGIVDHDLFVEIMALKYQERNKELRAAARKGDTGSSHKVEINEAKREELEDAFELFIEHRQDQRYITIDDLRKVAEFVKDNVTDEDLQEMLRVASGNAYGTVNFENFAAVMQDSGAIV</sequence>
<keyword evidence="4" id="KW-1185">Reference proteome</keyword>
<name>A0ABR1F0W3_9ASCO</name>
<comment type="caution">
    <text evidence="3">The sequence shown here is derived from an EMBL/GenBank/DDBJ whole genome shotgun (WGS) entry which is preliminary data.</text>
</comment>
<dbReference type="Proteomes" id="UP001498771">
    <property type="component" value="Unassembled WGS sequence"/>
</dbReference>
<feature type="compositionally biased region" description="Basic residues" evidence="2">
    <location>
        <begin position="224"/>
        <end position="233"/>
    </location>
</feature>
<dbReference type="EMBL" id="JBBJBU010000012">
    <property type="protein sequence ID" value="KAK7203417.1"/>
    <property type="molecule type" value="Genomic_DNA"/>
</dbReference>
<dbReference type="SUPFAM" id="SSF47473">
    <property type="entry name" value="EF-hand"/>
    <property type="match status" value="1"/>
</dbReference>
<feature type="compositionally biased region" description="Acidic residues" evidence="2">
    <location>
        <begin position="58"/>
        <end position="83"/>
    </location>
</feature>
<protein>
    <recommendedName>
        <fullName evidence="5">EF-hand domain-containing protein</fullName>
    </recommendedName>
</protein>
<evidence type="ECO:0000313" key="3">
    <source>
        <dbReference type="EMBL" id="KAK7203417.1"/>
    </source>
</evidence>
<reference evidence="3 4" key="1">
    <citation type="submission" date="2024-03" db="EMBL/GenBank/DDBJ databases">
        <title>Genome-scale model development and genomic sequencing of the oleaginous clade Lipomyces.</title>
        <authorList>
            <consortium name="Lawrence Berkeley National Laboratory"/>
            <person name="Czajka J.J."/>
            <person name="Han Y."/>
            <person name="Kim J."/>
            <person name="Mondo S.J."/>
            <person name="Hofstad B.A."/>
            <person name="Robles A."/>
            <person name="Haridas S."/>
            <person name="Riley R."/>
            <person name="LaButti K."/>
            <person name="Pangilinan J."/>
            <person name="Andreopoulos W."/>
            <person name="Lipzen A."/>
            <person name="Yan J."/>
            <person name="Wang M."/>
            <person name="Ng V."/>
            <person name="Grigoriev I.V."/>
            <person name="Spatafora J.W."/>
            <person name="Magnuson J.K."/>
            <person name="Baker S.E."/>
            <person name="Pomraning K.R."/>
        </authorList>
    </citation>
    <scope>NUCLEOTIDE SEQUENCE [LARGE SCALE GENOMIC DNA]</scope>
    <source>
        <strain evidence="3 4">Phaff 52-87</strain>
    </source>
</reference>
<dbReference type="Gene3D" id="1.10.238.10">
    <property type="entry name" value="EF-hand"/>
    <property type="match status" value="2"/>
</dbReference>
<evidence type="ECO:0000256" key="1">
    <source>
        <dbReference type="ARBA" id="ARBA00022737"/>
    </source>
</evidence>
<proteinExistence type="predicted"/>
<gene>
    <name evidence="3" type="ORF">BZA70DRAFT_283648</name>
</gene>
<evidence type="ECO:0000256" key="2">
    <source>
        <dbReference type="SAM" id="MobiDB-lite"/>
    </source>
</evidence>
<feature type="compositionally biased region" description="Basic and acidic residues" evidence="2">
    <location>
        <begin position="147"/>
        <end position="163"/>
    </location>
</feature>
<dbReference type="RefSeq" id="XP_064766450.1">
    <property type="nucleotide sequence ID" value="XM_064913469.1"/>
</dbReference>